<organism evidence="7 8">
    <name type="scientific">Nocardiopsis suaedae</name>
    <dbReference type="NCBI Taxonomy" id="3018444"/>
    <lineage>
        <taxon>Bacteria</taxon>
        <taxon>Bacillati</taxon>
        <taxon>Actinomycetota</taxon>
        <taxon>Actinomycetes</taxon>
        <taxon>Streptosporangiales</taxon>
        <taxon>Nocardiopsidaceae</taxon>
        <taxon>Nocardiopsis</taxon>
    </lineage>
</organism>
<reference evidence="7" key="1">
    <citation type="submission" date="2023-01" db="EMBL/GenBank/DDBJ databases">
        <title>Draft genome sequence of Nocardiopsis sp. LSu2-4 isolated from halophytes.</title>
        <authorList>
            <person name="Duangmal K."/>
            <person name="Chantavorakit T."/>
        </authorList>
    </citation>
    <scope>NUCLEOTIDE SEQUENCE</scope>
    <source>
        <strain evidence="7">LSu2-4</strain>
    </source>
</reference>
<dbReference type="PRINTS" id="PR00420">
    <property type="entry name" value="RNGMNOXGNASE"/>
</dbReference>
<evidence type="ECO:0000313" key="8">
    <source>
        <dbReference type="Proteomes" id="UP001165685"/>
    </source>
</evidence>
<keyword evidence="3" id="KW-0274">FAD</keyword>
<keyword evidence="2" id="KW-0285">Flavoprotein</keyword>
<gene>
    <name evidence="7" type="ORF">O4U47_20480</name>
</gene>
<dbReference type="InterPro" id="IPR002938">
    <property type="entry name" value="FAD-bd"/>
</dbReference>
<evidence type="ECO:0000256" key="4">
    <source>
        <dbReference type="ARBA" id="ARBA00023002"/>
    </source>
</evidence>
<evidence type="ECO:0000256" key="2">
    <source>
        <dbReference type="ARBA" id="ARBA00022630"/>
    </source>
</evidence>
<dbReference type="SUPFAM" id="SSF51905">
    <property type="entry name" value="FAD/NAD(P)-binding domain"/>
    <property type="match status" value="1"/>
</dbReference>
<proteinExistence type="predicted"/>
<evidence type="ECO:0000256" key="3">
    <source>
        <dbReference type="ARBA" id="ARBA00022827"/>
    </source>
</evidence>
<dbReference type="PANTHER" id="PTHR13789:SF318">
    <property type="entry name" value="GERANYLGERANYL DIPHOSPHATE REDUCTASE"/>
    <property type="match status" value="1"/>
</dbReference>
<name>A0ABT4TQC5_9ACTN</name>
<dbReference type="GO" id="GO:0004497">
    <property type="term" value="F:monooxygenase activity"/>
    <property type="evidence" value="ECO:0007669"/>
    <property type="project" value="UniProtKB-KW"/>
</dbReference>
<keyword evidence="8" id="KW-1185">Reference proteome</keyword>
<dbReference type="Gene3D" id="3.50.50.60">
    <property type="entry name" value="FAD/NAD(P)-binding domain"/>
    <property type="match status" value="1"/>
</dbReference>
<dbReference type="Pfam" id="PF01494">
    <property type="entry name" value="FAD_binding_3"/>
    <property type="match status" value="1"/>
</dbReference>
<dbReference type="EMBL" id="JAQFWP010000043">
    <property type="protein sequence ID" value="MDA2806894.1"/>
    <property type="molecule type" value="Genomic_DNA"/>
</dbReference>
<sequence length="388" mass="41306">MRIVIVGAGIAGLALALALHRSGRRCVVLEQSRGFAPVGAGVQLAPNASRLLLRLGLGDRLAEVSVRPSRREVLEGADGRLLHSTPLGEEAEKRYGAPFYTLLRSDLHALLLEAVPEGTVHTEHYVTDILENSDEVALHCADGRQVHGDVAVGADGAHSSVRALLRPEHRRPSRQTVYRGLVPASAAPGAVADPAVRVWIGPDRYFSRYPVSGGREVSFIAMVPAHGPGPVPWTAGGRVEVLDRAFSGWTPEVRETVAAARWVGEWVLQDRDPVPAWTSGRVGLVGDAAHPMLPYFAQGANQAVEDAVVLARCLRGATALTAGPALSRYAALRRARTDRIHALGRSAMELLAWEDGAPDGPPGLSADVEMDNADWVFGHDAGEEAPSA</sequence>
<dbReference type="InterPro" id="IPR050493">
    <property type="entry name" value="FAD-dep_Monooxygenase_BioMet"/>
</dbReference>
<evidence type="ECO:0000256" key="5">
    <source>
        <dbReference type="ARBA" id="ARBA00023033"/>
    </source>
</evidence>
<evidence type="ECO:0000313" key="7">
    <source>
        <dbReference type="EMBL" id="MDA2806894.1"/>
    </source>
</evidence>
<evidence type="ECO:0000256" key="1">
    <source>
        <dbReference type="ARBA" id="ARBA00001974"/>
    </source>
</evidence>
<protein>
    <submittedName>
        <fullName evidence="7">FAD-dependent monooxygenase</fullName>
    </submittedName>
</protein>
<keyword evidence="5 7" id="KW-0503">Monooxygenase</keyword>
<dbReference type="RefSeq" id="WP_270679528.1">
    <property type="nucleotide sequence ID" value="NZ_JAQFWP010000043.1"/>
</dbReference>
<comment type="cofactor">
    <cofactor evidence="1">
        <name>FAD</name>
        <dbReference type="ChEBI" id="CHEBI:57692"/>
    </cofactor>
</comment>
<dbReference type="SUPFAM" id="SSF54373">
    <property type="entry name" value="FAD-linked reductases, C-terminal domain"/>
    <property type="match status" value="1"/>
</dbReference>
<dbReference type="InterPro" id="IPR036188">
    <property type="entry name" value="FAD/NAD-bd_sf"/>
</dbReference>
<comment type="caution">
    <text evidence="7">The sequence shown here is derived from an EMBL/GenBank/DDBJ whole genome shotgun (WGS) entry which is preliminary data.</text>
</comment>
<evidence type="ECO:0000259" key="6">
    <source>
        <dbReference type="Pfam" id="PF01494"/>
    </source>
</evidence>
<feature type="domain" description="FAD-binding" evidence="6">
    <location>
        <begin position="3"/>
        <end position="338"/>
    </location>
</feature>
<dbReference type="Proteomes" id="UP001165685">
    <property type="component" value="Unassembled WGS sequence"/>
</dbReference>
<dbReference type="PANTHER" id="PTHR13789">
    <property type="entry name" value="MONOOXYGENASE"/>
    <property type="match status" value="1"/>
</dbReference>
<accession>A0ABT4TQC5</accession>
<keyword evidence="4" id="KW-0560">Oxidoreductase</keyword>